<protein>
    <submittedName>
        <fullName evidence="2">Uncharacterized protein</fullName>
    </submittedName>
</protein>
<feature type="signal peptide" evidence="1">
    <location>
        <begin position="1"/>
        <end position="21"/>
    </location>
</feature>
<dbReference type="AlphaFoldDB" id="A0AAD6ZPX8"/>
<comment type="caution">
    <text evidence="2">The sequence shown here is derived from an EMBL/GenBank/DDBJ whole genome shotgun (WGS) entry which is preliminary data.</text>
</comment>
<dbReference type="Proteomes" id="UP001218218">
    <property type="component" value="Unassembled WGS sequence"/>
</dbReference>
<name>A0AAD6ZPX8_9AGAR</name>
<gene>
    <name evidence="2" type="ORF">DFH08DRAFT_879937</name>
</gene>
<reference evidence="2" key="1">
    <citation type="submission" date="2023-03" db="EMBL/GenBank/DDBJ databases">
        <title>Massive genome expansion in bonnet fungi (Mycena s.s.) driven by repeated elements and novel gene families across ecological guilds.</title>
        <authorList>
            <consortium name="Lawrence Berkeley National Laboratory"/>
            <person name="Harder C.B."/>
            <person name="Miyauchi S."/>
            <person name="Viragh M."/>
            <person name="Kuo A."/>
            <person name="Thoen E."/>
            <person name="Andreopoulos B."/>
            <person name="Lu D."/>
            <person name="Skrede I."/>
            <person name="Drula E."/>
            <person name="Henrissat B."/>
            <person name="Morin E."/>
            <person name="Kohler A."/>
            <person name="Barry K."/>
            <person name="LaButti K."/>
            <person name="Morin E."/>
            <person name="Salamov A."/>
            <person name="Lipzen A."/>
            <person name="Mereny Z."/>
            <person name="Hegedus B."/>
            <person name="Baldrian P."/>
            <person name="Stursova M."/>
            <person name="Weitz H."/>
            <person name="Taylor A."/>
            <person name="Grigoriev I.V."/>
            <person name="Nagy L.G."/>
            <person name="Martin F."/>
            <person name="Kauserud H."/>
        </authorList>
    </citation>
    <scope>NUCLEOTIDE SEQUENCE</scope>
    <source>
        <strain evidence="2">CBHHK002</strain>
    </source>
</reference>
<keyword evidence="3" id="KW-1185">Reference proteome</keyword>
<feature type="chain" id="PRO_5042154177" evidence="1">
    <location>
        <begin position="22"/>
        <end position="119"/>
    </location>
</feature>
<accession>A0AAD6ZPX8</accession>
<keyword evidence="1" id="KW-0732">Signal</keyword>
<sequence length="119" mass="12633">MKLTILLPVLSAMSTFGLVHALPNVHARVDDRLLFQIPSFDGMSAFTDAWTDVCTLWPPFNTNGLPKAGFSLVSLLVEPGDFSGNNADTEAKVVCTWTEGAGLIPITTDVANAIGATLL</sequence>
<evidence type="ECO:0000313" key="3">
    <source>
        <dbReference type="Proteomes" id="UP001218218"/>
    </source>
</evidence>
<evidence type="ECO:0000256" key="1">
    <source>
        <dbReference type="SAM" id="SignalP"/>
    </source>
</evidence>
<proteinExistence type="predicted"/>
<organism evidence="2 3">
    <name type="scientific">Mycena albidolilacea</name>
    <dbReference type="NCBI Taxonomy" id="1033008"/>
    <lineage>
        <taxon>Eukaryota</taxon>
        <taxon>Fungi</taxon>
        <taxon>Dikarya</taxon>
        <taxon>Basidiomycota</taxon>
        <taxon>Agaricomycotina</taxon>
        <taxon>Agaricomycetes</taxon>
        <taxon>Agaricomycetidae</taxon>
        <taxon>Agaricales</taxon>
        <taxon>Marasmiineae</taxon>
        <taxon>Mycenaceae</taxon>
        <taxon>Mycena</taxon>
    </lineage>
</organism>
<dbReference type="EMBL" id="JARIHO010000033">
    <property type="protein sequence ID" value="KAJ7334021.1"/>
    <property type="molecule type" value="Genomic_DNA"/>
</dbReference>
<evidence type="ECO:0000313" key="2">
    <source>
        <dbReference type="EMBL" id="KAJ7334021.1"/>
    </source>
</evidence>